<dbReference type="AlphaFoldDB" id="A0A3S2ZAH0"/>
<dbReference type="PROSITE" id="PS50925">
    <property type="entry name" value="BLUF"/>
    <property type="match status" value="1"/>
</dbReference>
<dbReference type="OrthoDB" id="196105at2"/>
<reference evidence="3" key="1">
    <citation type="submission" date="2019-01" db="EMBL/GenBank/DDBJ databases">
        <title>Gri0909 isolated from a small marine red alga.</title>
        <authorList>
            <person name="Kim J."/>
            <person name="Jeong S.E."/>
            <person name="Jeon C.O."/>
        </authorList>
    </citation>
    <scope>NUCLEOTIDE SEQUENCE [LARGE SCALE GENOMIC DNA]</scope>
    <source>
        <strain evidence="3">Gri0909</strain>
    </source>
</reference>
<dbReference type="SUPFAM" id="SSF54975">
    <property type="entry name" value="Acylphosphatase/BLUF domain-like"/>
    <property type="match status" value="1"/>
</dbReference>
<protein>
    <recommendedName>
        <fullName evidence="1">BLUF domain-containing protein</fullName>
    </recommendedName>
</protein>
<dbReference type="EMBL" id="SADE01000001">
    <property type="protein sequence ID" value="RVU39275.1"/>
    <property type="molecule type" value="Genomic_DNA"/>
</dbReference>
<evidence type="ECO:0000259" key="1">
    <source>
        <dbReference type="PROSITE" id="PS50925"/>
    </source>
</evidence>
<accession>A0A3S2ZAH0</accession>
<evidence type="ECO:0000313" key="2">
    <source>
        <dbReference type="EMBL" id="RVU39275.1"/>
    </source>
</evidence>
<comment type="caution">
    <text evidence="2">The sequence shown here is derived from an EMBL/GenBank/DDBJ whole genome shotgun (WGS) entry which is preliminary data.</text>
</comment>
<dbReference type="RefSeq" id="WP_127764646.1">
    <property type="nucleotide sequence ID" value="NZ_SADE01000001.1"/>
</dbReference>
<proteinExistence type="predicted"/>
<keyword evidence="3" id="KW-1185">Reference proteome</keyword>
<dbReference type="Pfam" id="PF04940">
    <property type="entry name" value="BLUF"/>
    <property type="match status" value="1"/>
</dbReference>
<gene>
    <name evidence="2" type="ORF">EOI86_08540</name>
</gene>
<dbReference type="InterPro" id="IPR036046">
    <property type="entry name" value="Acylphosphatase-like_dom_sf"/>
</dbReference>
<dbReference type="Gene3D" id="3.30.70.100">
    <property type="match status" value="1"/>
</dbReference>
<dbReference type="InterPro" id="IPR007024">
    <property type="entry name" value="BLUF_domain"/>
</dbReference>
<organism evidence="2 3">
    <name type="scientific">Hwanghaeella grinnelliae</name>
    <dbReference type="NCBI Taxonomy" id="2500179"/>
    <lineage>
        <taxon>Bacteria</taxon>
        <taxon>Pseudomonadati</taxon>
        <taxon>Pseudomonadota</taxon>
        <taxon>Alphaproteobacteria</taxon>
        <taxon>Rhodospirillales</taxon>
        <taxon>Rhodospirillaceae</taxon>
        <taxon>Hwanghaeella</taxon>
    </lineage>
</organism>
<dbReference type="GO" id="GO:0071949">
    <property type="term" value="F:FAD binding"/>
    <property type="evidence" value="ECO:0007669"/>
    <property type="project" value="InterPro"/>
</dbReference>
<dbReference type="SMART" id="SM01034">
    <property type="entry name" value="BLUF"/>
    <property type="match status" value="1"/>
</dbReference>
<dbReference type="Proteomes" id="UP000287447">
    <property type="component" value="Unassembled WGS sequence"/>
</dbReference>
<name>A0A3S2ZAH0_9PROT</name>
<sequence>MKQTRLALYCQPSDAFRLTNLAGILDKNREYNGNFGISAVMAMTQTHFMYVMEGPREAVSQSFSNIMCDPNFRNVVLFGMEEINERMFDAGPVDFISADAFSVDFCREAIKMPRILPSLLSFENAKRLLLKASRKCDILAKSQQLIDDCANEDYFEIAV</sequence>
<dbReference type="GO" id="GO:0009882">
    <property type="term" value="F:blue light photoreceptor activity"/>
    <property type="evidence" value="ECO:0007669"/>
    <property type="project" value="InterPro"/>
</dbReference>
<evidence type="ECO:0000313" key="3">
    <source>
        <dbReference type="Proteomes" id="UP000287447"/>
    </source>
</evidence>
<feature type="domain" description="BLUF" evidence="1">
    <location>
        <begin position="3"/>
        <end position="94"/>
    </location>
</feature>